<comment type="caution">
    <text evidence="1">The sequence shown here is derived from an EMBL/GenBank/DDBJ whole genome shotgun (WGS) entry which is preliminary data.</text>
</comment>
<dbReference type="Proteomes" id="UP000789366">
    <property type="component" value="Unassembled WGS sequence"/>
</dbReference>
<protein>
    <submittedName>
        <fullName evidence="1">1893_t:CDS:1</fullName>
    </submittedName>
</protein>
<evidence type="ECO:0000313" key="1">
    <source>
        <dbReference type="EMBL" id="CAG8750125.1"/>
    </source>
</evidence>
<dbReference type="EMBL" id="CAJVPW010042379">
    <property type="protein sequence ID" value="CAG8750125.1"/>
    <property type="molecule type" value="Genomic_DNA"/>
</dbReference>
<accession>A0ACA9QF76</accession>
<sequence length="67" mass="8032">LDKRNRKKDLLWSNESNKENLPDISNSHLTYTKDVFKKYMKSTLKDSKYHSKDKIHTITNNLQDSNY</sequence>
<proteinExistence type="predicted"/>
<organism evidence="1 2">
    <name type="scientific">Cetraspora pellucida</name>
    <dbReference type="NCBI Taxonomy" id="1433469"/>
    <lineage>
        <taxon>Eukaryota</taxon>
        <taxon>Fungi</taxon>
        <taxon>Fungi incertae sedis</taxon>
        <taxon>Mucoromycota</taxon>
        <taxon>Glomeromycotina</taxon>
        <taxon>Glomeromycetes</taxon>
        <taxon>Diversisporales</taxon>
        <taxon>Gigasporaceae</taxon>
        <taxon>Cetraspora</taxon>
    </lineage>
</organism>
<evidence type="ECO:0000313" key="2">
    <source>
        <dbReference type="Proteomes" id="UP000789366"/>
    </source>
</evidence>
<reference evidence="1" key="1">
    <citation type="submission" date="2021-06" db="EMBL/GenBank/DDBJ databases">
        <authorList>
            <person name="Kallberg Y."/>
            <person name="Tangrot J."/>
            <person name="Rosling A."/>
        </authorList>
    </citation>
    <scope>NUCLEOTIDE SEQUENCE</scope>
    <source>
        <strain evidence="1">28 12/20/2015</strain>
    </source>
</reference>
<feature type="non-terminal residue" evidence="1">
    <location>
        <position position="67"/>
    </location>
</feature>
<keyword evidence="2" id="KW-1185">Reference proteome</keyword>
<name>A0ACA9QF76_9GLOM</name>
<gene>
    <name evidence="1" type="ORF">SPELUC_LOCUS14420</name>
</gene>
<feature type="non-terminal residue" evidence="1">
    <location>
        <position position="1"/>
    </location>
</feature>